<proteinExistence type="predicted"/>
<evidence type="ECO:0000313" key="3">
    <source>
        <dbReference type="Proteomes" id="UP000019146"/>
    </source>
</evidence>
<name>A0A0P0RFC8_9BURK</name>
<reference evidence="2 3" key="1">
    <citation type="journal article" date="2014" name="Genome Announc.">
        <title>Draft Genome Sequence of the Haloacid-Degrading Burkholderia caribensis Strain MBA4.</title>
        <authorList>
            <person name="Pan Y."/>
            <person name="Kong K.F."/>
            <person name="Tsang J.S."/>
        </authorList>
    </citation>
    <scope>NUCLEOTIDE SEQUENCE [LARGE SCALE GENOMIC DNA]</scope>
    <source>
        <strain evidence="2 3">MBA4</strain>
    </source>
</reference>
<gene>
    <name evidence="2" type="ORF">K788_0009194</name>
</gene>
<protein>
    <submittedName>
        <fullName evidence="2">Exocyst complex component sec5</fullName>
    </submittedName>
</protein>
<sequence>MANRQLDRSNFRGVEGGGKRAQAHGRRHANRNRTCHESGCESRANALRRVLDPTTLNRMHEE</sequence>
<dbReference type="KEGG" id="bcai:K788_0009194"/>
<feature type="region of interest" description="Disordered" evidence="1">
    <location>
        <begin position="1"/>
        <end position="41"/>
    </location>
</feature>
<feature type="compositionally biased region" description="Basic and acidic residues" evidence="1">
    <location>
        <begin position="1"/>
        <end position="10"/>
    </location>
</feature>
<dbReference type="AlphaFoldDB" id="A0A0P0RFC8"/>
<dbReference type="Proteomes" id="UP000019146">
    <property type="component" value="Chromosome 2"/>
</dbReference>
<evidence type="ECO:0000256" key="1">
    <source>
        <dbReference type="SAM" id="MobiDB-lite"/>
    </source>
</evidence>
<organism evidence="2 3">
    <name type="scientific">Paraburkholderia caribensis MBA4</name>
    <dbReference type="NCBI Taxonomy" id="1323664"/>
    <lineage>
        <taxon>Bacteria</taxon>
        <taxon>Pseudomonadati</taxon>
        <taxon>Pseudomonadota</taxon>
        <taxon>Betaproteobacteria</taxon>
        <taxon>Burkholderiales</taxon>
        <taxon>Burkholderiaceae</taxon>
        <taxon>Paraburkholderia</taxon>
    </lineage>
</organism>
<feature type="compositionally biased region" description="Basic residues" evidence="1">
    <location>
        <begin position="21"/>
        <end position="33"/>
    </location>
</feature>
<accession>A0A0P0RFC8</accession>
<dbReference type="EMBL" id="CP012747">
    <property type="protein sequence ID" value="ALL67114.1"/>
    <property type="molecule type" value="Genomic_DNA"/>
</dbReference>
<evidence type="ECO:0000313" key="2">
    <source>
        <dbReference type="EMBL" id="ALL67114.1"/>
    </source>
</evidence>